<reference evidence="12" key="1">
    <citation type="submission" date="2017-02" db="UniProtKB">
        <authorList>
            <consortium name="WormBaseParasite"/>
        </authorList>
    </citation>
    <scope>IDENTIFICATION</scope>
</reference>
<dbReference type="EMBL" id="UZAE01012466">
    <property type="protein sequence ID" value="VDO05275.1"/>
    <property type="molecule type" value="Genomic_DNA"/>
</dbReference>
<keyword evidence="4" id="KW-0770">Synapse</keyword>
<name>A0A0R3TNP6_RODNA</name>
<dbReference type="GO" id="GO:0048788">
    <property type="term" value="C:cytoskeleton of presynaptic active zone"/>
    <property type="evidence" value="ECO:0007669"/>
    <property type="project" value="TreeGrafter"/>
</dbReference>
<keyword evidence="7" id="KW-0966">Cell projection</keyword>
<evidence type="ECO:0000313" key="12">
    <source>
        <dbReference type="WBParaSite" id="HNAJ_0000902401-mRNA-1"/>
    </source>
</evidence>
<protein>
    <submittedName>
        <fullName evidence="12">ERC protein 2</fullName>
    </submittedName>
</protein>
<evidence type="ECO:0000256" key="5">
    <source>
        <dbReference type="ARBA" id="ARBA00023054"/>
    </source>
</evidence>
<dbReference type="Proteomes" id="UP000278807">
    <property type="component" value="Unassembled WGS sequence"/>
</dbReference>
<evidence type="ECO:0000256" key="7">
    <source>
        <dbReference type="ARBA" id="ARBA00023273"/>
    </source>
</evidence>
<gene>
    <name evidence="10" type="ORF">HNAJ_LOCUS9020</name>
</gene>
<keyword evidence="2" id="KW-0963">Cytoplasm</keyword>
<evidence type="ECO:0000256" key="9">
    <source>
        <dbReference type="SAM" id="MobiDB-lite"/>
    </source>
</evidence>
<keyword evidence="6" id="KW-0206">Cytoskeleton</keyword>
<keyword evidence="3" id="KW-0597">Phosphoprotein</keyword>
<proteinExistence type="predicted"/>
<dbReference type="OrthoDB" id="2019763at2759"/>
<dbReference type="GO" id="GO:0030424">
    <property type="term" value="C:axon"/>
    <property type="evidence" value="ECO:0007669"/>
    <property type="project" value="UniProtKB-SubCell"/>
</dbReference>
<feature type="region of interest" description="Disordered" evidence="9">
    <location>
        <begin position="1"/>
        <end position="38"/>
    </location>
</feature>
<evidence type="ECO:0000313" key="11">
    <source>
        <dbReference type="Proteomes" id="UP000278807"/>
    </source>
</evidence>
<dbReference type="GO" id="GO:0098882">
    <property type="term" value="F:structural constituent of presynaptic active zone"/>
    <property type="evidence" value="ECO:0007669"/>
    <property type="project" value="TreeGrafter"/>
</dbReference>
<dbReference type="GO" id="GO:0048167">
    <property type="term" value="P:regulation of synaptic plasticity"/>
    <property type="evidence" value="ECO:0007669"/>
    <property type="project" value="TreeGrafter"/>
</dbReference>
<dbReference type="Pfam" id="PF10174">
    <property type="entry name" value="Cast"/>
    <property type="match status" value="1"/>
</dbReference>
<evidence type="ECO:0000313" key="10">
    <source>
        <dbReference type="EMBL" id="VDO05275.1"/>
    </source>
</evidence>
<dbReference type="InterPro" id="IPR019323">
    <property type="entry name" value="ELKS/CAST"/>
</dbReference>
<feature type="compositionally biased region" description="Polar residues" evidence="9">
    <location>
        <begin position="1"/>
        <end position="14"/>
    </location>
</feature>
<evidence type="ECO:0000256" key="1">
    <source>
        <dbReference type="ARBA" id="ARBA00004245"/>
    </source>
</evidence>
<comment type="subcellular location">
    <subcellularLocation>
        <location evidence="1">Cytoplasm</location>
        <location evidence="1">Cytoskeleton</location>
    </subcellularLocation>
    <subcellularLocation>
        <location evidence="8">Presynapse</location>
    </subcellularLocation>
</comment>
<keyword evidence="5" id="KW-0175">Coiled coil</keyword>
<evidence type="ECO:0000256" key="3">
    <source>
        <dbReference type="ARBA" id="ARBA00022553"/>
    </source>
</evidence>
<dbReference type="GO" id="GO:0007274">
    <property type="term" value="P:neuromuscular synaptic transmission"/>
    <property type="evidence" value="ECO:0007669"/>
    <property type="project" value="TreeGrafter"/>
</dbReference>
<dbReference type="AlphaFoldDB" id="A0A0R3TNP6"/>
<sequence>MNSIQYASNLSSPHPNYPYAATVPQRHPERPRPSSARDPVYADLLDSLFYNQTATPQSRLQPSTTTIFDGRATSADRGSNYPVGPRGYLNSSAQRYGRSAYLPGYIIDQTTSYQPLNSCITSTQSMGNRRAQSYDVNLERQGLSEHTNAMQSTGINTNPGGYNYYGNVGSERMNGLGGGAPIMNPVMDYRNFSGVSGYSGYGTNLGGSSGLMTFQNSADVISLQCECVRLNQELEVTKEKLNACMTSIRTFWSPELKRERAMRKDENAKYAILADHLHQLQLEKQVCCNKLTHN</sequence>
<dbReference type="STRING" id="102285.A0A0R3TNP6"/>
<evidence type="ECO:0000256" key="2">
    <source>
        <dbReference type="ARBA" id="ARBA00022490"/>
    </source>
</evidence>
<dbReference type="WBParaSite" id="HNAJ_0000902401-mRNA-1">
    <property type="protein sequence ID" value="HNAJ_0000902401-mRNA-1"/>
    <property type="gene ID" value="HNAJ_0000902401"/>
</dbReference>
<keyword evidence="11" id="KW-1185">Reference proteome</keyword>
<reference evidence="10 11" key="2">
    <citation type="submission" date="2018-11" db="EMBL/GenBank/DDBJ databases">
        <authorList>
            <consortium name="Pathogen Informatics"/>
        </authorList>
    </citation>
    <scope>NUCLEOTIDE SEQUENCE [LARGE SCALE GENOMIC DNA]</scope>
</reference>
<evidence type="ECO:0000256" key="8">
    <source>
        <dbReference type="ARBA" id="ARBA00034106"/>
    </source>
</evidence>
<dbReference type="PANTHER" id="PTHR18861:SF0">
    <property type="entry name" value="BRUCHPILOT, ISOFORM J"/>
    <property type="match status" value="1"/>
</dbReference>
<evidence type="ECO:0000256" key="4">
    <source>
        <dbReference type="ARBA" id="ARBA00023018"/>
    </source>
</evidence>
<organism evidence="12">
    <name type="scientific">Rodentolepis nana</name>
    <name type="common">Dwarf tapeworm</name>
    <name type="synonym">Hymenolepis nana</name>
    <dbReference type="NCBI Taxonomy" id="102285"/>
    <lineage>
        <taxon>Eukaryota</taxon>
        <taxon>Metazoa</taxon>
        <taxon>Spiralia</taxon>
        <taxon>Lophotrochozoa</taxon>
        <taxon>Platyhelminthes</taxon>
        <taxon>Cestoda</taxon>
        <taxon>Eucestoda</taxon>
        <taxon>Cyclophyllidea</taxon>
        <taxon>Hymenolepididae</taxon>
        <taxon>Rodentolepis</taxon>
    </lineage>
</organism>
<dbReference type="PANTHER" id="PTHR18861">
    <property type="entry name" value="ELKS/RAB6-INTERACTING/CAST PROTEIN"/>
    <property type="match status" value="1"/>
</dbReference>
<evidence type="ECO:0000256" key="6">
    <source>
        <dbReference type="ARBA" id="ARBA00023212"/>
    </source>
</evidence>
<accession>A0A0R3TNP6</accession>